<evidence type="ECO:0000256" key="4">
    <source>
        <dbReference type="ARBA" id="ARBA00023237"/>
    </source>
</evidence>
<accession>A0A837CQE7</accession>
<evidence type="ECO:0000256" key="1">
    <source>
        <dbReference type="ARBA" id="ARBA00004442"/>
    </source>
</evidence>
<comment type="caution">
    <text evidence="7">The sequence shown here is derived from an EMBL/GenBank/DDBJ whole genome shotgun (WGS) entry which is preliminary data.</text>
</comment>
<keyword evidence="2" id="KW-0732">Signal</keyword>
<reference evidence="7 8" key="1">
    <citation type="journal article" date="2014" name="BMC Genomics">
        <title>Comparative genomics of Bradyrhizobium japonicum CPAC 15 and Bradyrhizobium diazoefficiens CPAC 7: elite model strains for understanding symbiotic performance with soybean.</title>
        <authorList>
            <person name="Siqueira A.F."/>
            <person name="Ormeno-Orrillo E."/>
            <person name="Souza R.C."/>
            <person name="Rodrigues E.P."/>
            <person name="Almeida L.G."/>
            <person name="Barcellos F.G."/>
            <person name="Batista J.S."/>
            <person name="Nakatami A.S."/>
            <person name="Martinez-Romero E."/>
            <person name="Vasconcelos A.T."/>
            <person name="Hungria M."/>
        </authorList>
    </citation>
    <scope>NUCLEOTIDE SEQUENCE [LARGE SCALE GENOMIC DNA]</scope>
    <source>
        <strain evidence="7 8">SEMIA 5080</strain>
    </source>
</reference>
<dbReference type="AlphaFoldDB" id="A0A837CQE7"/>
<dbReference type="EMBL" id="ADOU02000004">
    <property type="protein sequence ID" value="KGJ70853.1"/>
    <property type="molecule type" value="Genomic_DNA"/>
</dbReference>
<dbReference type="InterPro" id="IPR051692">
    <property type="entry name" value="OMP-like"/>
</dbReference>
<evidence type="ECO:0000313" key="8">
    <source>
        <dbReference type="Proteomes" id="UP000024900"/>
    </source>
</evidence>
<dbReference type="InterPro" id="IPR027385">
    <property type="entry name" value="Beta-barrel_OMP"/>
</dbReference>
<dbReference type="Gene3D" id="2.40.160.20">
    <property type="match status" value="1"/>
</dbReference>
<dbReference type="Proteomes" id="UP000024900">
    <property type="component" value="Unassembled WGS sequence"/>
</dbReference>
<evidence type="ECO:0000256" key="5">
    <source>
        <dbReference type="ARBA" id="ARBA00038306"/>
    </source>
</evidence>
<dbReference type="Pfam" id="PF13505">
    <property type="entry name" value="OMP_b-brl"/>
    <property type="match status" value="1"/>
</dbReference>
<protein>
    <recommendedName>
        <fullName evidence="6">Outer membrane protein beta-barrel domain-containing protein</fullName>
    </recommendedName>
</protein>
<evidence type="ECO:0000313" key="7">
    <source>
        <dbReference type="EMBL" id="KGJ70853.1"/>
    </source>
</evidence>
<gene>
    <name evidence="7" type="ORF">BJA5080_06504</name>
</gene>
<dbReference type="PANTHER" id="PTHR34001:SF3">
    <property type="entry name" value="BLL7405 PROTEIN"/>
    <property type="match status" value="1"/>
</dbReference>
<comment type="subcellular location">
    <subcellularLocation>
        <location evidence="1">Cell outer membrane</location>
    </subcellularLocation>
</comment>
<sequence>MNFAAAQDGMGPAAYARSAPDAFRPRAFETRADRVGKETRMKKFLLAVASVVLGTASVQAADLAAHYTKAPMMAPAYNWTGFYVGGNVGGQWGSSDPSTSTVFSPTGYFAASSVPAINTVGAQGINSSSVTGGFTAGYNWQVNHAVLGLEGDINYFGFKGSATGSALYPCCAPTGFTVSSSVSADWLATIRGRIGFLAAPTWLLYATGGAAIAEVKGNFNFTDTFAGATESSAIRDTRLGWTAGVGTEYAFGGGWSLKAEYLYVDLGRASATSTNLAAFVPAIAFPSNVYTHSVDLKSNIVRVGVNYKFGGPVVARY</sequence>
<feature type="domain" description="Outer membrane protein beta-barrel" evidence="6">
    <location>
        <begin position="51"/>
        <end position="309"/>
    </location>
</feature>
<evidence type="ECO:0000259" key="6">
    <source>
        <dbReference type="Pfam" id="PF13505"/>
    </source>
</evidence>
<keyword evidence="3" id="KW-0472">Membrane</keyword>
<organism evidence="7 8">
    <name type="scientific">Bradyrhizobium diazoefficiens SEMIA 5080</name>
    <dbReference type="NCBI Taxonomy" id="754504"/>
    <lineage>
        <taxon>Bacteria</taxon>
        <taxon>Pseudomonadati</taxon>
        <taxon>Pseudomonadota</taxon>
        <taxon>Alphaproteobacteria</taxon>
        <taxon>Hyphomicrobiales</taxon>
        <taxon>Nitrobacteraceae</taxon>
        <taxon>Bradyrhizobium</taxon>
    </lineage>
</organism>
<dbReference type="GO" id="GO:0009279">
    <property type="term" value="C:cell outer membrane"/>
    <property type="evidence" value="ECO:0007669"/>
    <property type="project" value="UniProtKB-SubCell"/>
</dbReference>
<evidence type="ECO:0000256" key="2">
    <source>
        <dbReference type="ARBA" id="ARBA00022729"/>
    </source>
</evidence>
<keyword evidence="4" id="KW-0998">Cell outer membrane</keyword>
<proteinExistence type="inferred from homology"/>
<dbReference type="InterPro" id="IPR011250">
    <property type="entry name" value="OMP/PagP_B-barrel"/>
</dbReference>
<comment type="similarity">
    <text evidence="5">Belongs to the Omp25/RopB family.</text>
</comment>
<evidence type="ECO:0000256" key="3">
    <source>
        <dbReference type="ARBA" id="ARBA00023136"/>
    </source>
</evidence>
<dbReference type="SUPFAM" id="SSF56925">
    <property type="entry name" value="OMPA-like"/>
    <property type="match status" value="1"/>
</dbReference>
<name>A0A837CQE7_9BRAD</name>
<dbReference type="PANTHER" id="PTHR34001">
    <property type="entry name" value="BLL7405 PROTEIN"/>
    <property type="match status" value="1"/>
</dbReference>